<evidence type="ECO:0000259" key="7">
    <source>
        <dbReference type="PROSITE" id="PS51918"/>
    </source>
</evidence>
<dbReference type="NCBIfam" id="TIGR04085">
    <property type="entry name" value="rSAM_more_4Fe4S"/>
    <property type="match status" value="1"/>
</dbReference>
<feature type="domain" description="Radical SAM core" evidence="7">
    <location>
        <begin position="1"/>
        <end position="227"/>
    </location>
</feature>
<evidence type="ECO:0000256" key="1">
    <source>
        <dbReference type="ARBA" id="ARBA00001966"/>
    </source>
</evidence>
<gene>
    <name evidence="8" type="ORF">LUCI_3573</name>
</gene>
<dbReference type="SUPFAM" id="SSF102114">
    <property type="entry name" value="Radical SAM enzymes"/>
    <property type="match status" value="1"/>
</dbReference>
<dbReference type="Pfam" id="PF04055">
    <property type="entry name" value="Radical_SAM"/>
    <property type="match status" value="1"/>
</dbReference>
<comment type="similarity">
    <text evidence="6">Belongs to the radical SAM superfamily. Anaerobic sulfatase-maturating enzyme family.</text>
</comment>
<accession>A0A498RDU5</accession>
<dbReference type="PANTHER" id="PTHR43273">
    <property type="entry name" value="ANAEROBIC SULFATASE-MATURATING ENZYME HOMOLOG ASLB-RELATED"/>
    <property type="match status" value="1"/>
</dbReference>
<keyword evidence="9" id="KW-1185">Reference proteome</keyword>
<dbReference type="SFLD" id="SFLDG01384">
    <property type="entry name" value="thioether_bond_formation_requi"/>
    <property type="match status" value="1"/>
</dbReference>
<dbReference type="PANTHER" id="PTHR43273:SF3">
    <property type="entry name" value="ANAEROBIC SULFATASE-MATURATING ENZYME HOMOLOG ASLB-RELATED"/>
    <property type="match status" value="1"/>
</dbReference>
<dbReference type="EMBL" id="UPPP01000087">
    <property type="protein sequence ID" value="VBB08302.1"/>
    <property type="molecule type" value="Genomic_DNA"/>
</dbReference>
<dbReference type="Pfam" id="PF13186">
    <property type="entry name" value="SPASM"/>
    <property type="match status" value="1"/>
</dbReference>
<dbReference type="GO" id="GO:0051536">
    <property type="term" value="F:iron-sulfur cluster binding"/>
    <property type="evidence" value="ECO:0007669"/>
    <property type="project" value="UniProtKB-KW"/>
</dbReference>
<evidence type="ECO:0000256" key="4">
    <source>
        <dbReference type="ARBA" id="ARBA00023004"/>
    </source>
</evidence>
<dbReference type="InterPro" id="IPR023885">
    <property type="entry name" value="4Fe4S-binding_SPASM_dom"/>
</dbReference>
<evidence type="ECO:0000256" key="5">
    <source>
        <dbReference type="ARBA" id="ARBA00023014"/>
    </source>
</evidence>
<dbReference type="InterPro" id="IPR034485">
    <property type="entry name" value="Anaerobic_Cys-type_sulfatase-m"/>
</dbReference>
<dbReference type="Gene3D" id="3.20.20.70">
    <property type="entry name" value="Aldolase class I"/>
    <property type="match status" value="1"/>
</dbReference>
<dbReference type="RefSeq" id="WP_122629209.1">
    <property type="nucleotide sequence ID" value="NZ_UPPP01000087.1"/>
</dbReference>
<dbReference type="PROSITE" id="PS51918">
    <property type="entry name" value="RADICAL_SAM"/>
    <property type="match status" value="1"/>
</dbReference>
<dbReference type="Proteomes" id="UP000277811">
    <property type="component" value="Unassembled WGS sequence"/>
</dbReference>
<dbReference type="GO" id="GO:0046872">
    <property type="term" value="F:metal ion binding"/>
    <property type="evidence" value="ECO:0007669"/>
    <property type="project" value="UniProtKB-KW"/>
</dbReference>
<keyword evidence="4" id="KW-0408">Iron</keyword>
<reference evidence="8 9" key="1">
    <citation type="submission" date="2018-06" db="EMBL/GenBank/DDBJ databases">
        <authorList>
            <person name="Strepis N."/>
        </authorList>
    </citation>
    <scope>NUCLEOTIDE SEQUENCE [LARGE SCALE GENOMIC DNA]</scope>
    <source>
        <strain evidence="8">LUCI</strain>
    </source>
</reference>
<dbReference type="SFLD" id="SFLDS00029">
    <property type="entry name" value="Radical_SAM"/>
    <property type="match status" value="1"/>
</dbReference>
<evidence type="ECO:0000256" key="6">
    <source>
        <dbReference type="ARBA" id="ARBA00023601"/>
    </source>
</evidence>
<organism evidence="8 9">
    <name type="scientific">Lucifera butyrica</name>
    <dbReference type="NCBI Taxonomy" id="1351585"/>
    <lineage>
        <taxon>Bacteria</taxon>
        <taxon>Bacillati</taxon>
        <taxon>Bacillota</taxon>
        <taxon>Negativicutes</taxon>
        <taxon>Veillonellales</taxon>
        <taxon>Veillonellaceae</taxon>
        <taxon>Lucifera</taxon>
    </lineage>
</organism>
<dbReference type="InterPro" id="IPR013785">
    <property type="entry name" value="Aldolase_TIM"/>
</dbReference>
<name>A0A498RDU5_9FIRM</name>
<keyword evidence="3" id="KW-0479">Metal-binding</keyword>
<dbReference type="InterPro" id="IPR058240">
    <property type="entry name" value="rSAM_sf"/>
</dbReference>
<dbReference type="SFLD" id="SFLDG01067">
    <property type="entry name" value="SPASM/twitch_domain_containing"/>
    <property type="match status" value="1"/>
</dbReference>
<evidence type="ECO:0000256" key="2">
    <source>
        <dbReference type="ARBA" id="ARBA00022691"/>
    </source>
</evidence>
<dbReference type="InterPro" id="IPR007197">
    <property type="entry name" value="rSAM"/>
</dbReference>
<dbReference type="SFLD" id="SFLDG01072">
    <property type="entry name" value="dehydrogenase_like"/>
    <property type="match status" value="1"/>
</dbReference>
<dbReference type="GO" id="GO:0016491">
    <property type="term" value="F:oxidoreductase activity"/>
    <property type="evidence" value="ECO:0007669"/>
    <property type="project" value="InterPro"/>
</dbReference>
<proteinExistence type="inferred from homology"/>
<protein>
    <submittedName>
        <fullName evidence="8">Radical sam</fullName>
    </submittedName>
</protein>
<evidence type="ECO:0000313" key="9">
    <source>
        <dbReference type="Proteomes" id="UP000277811"/>
    </source>
</evidence>
<dbReference type="AlphaFoldDB" id="A0A498RDU5"/>
<dbReference type="SFLD" id="SFLDG01386">
    <property type="entry name" value="main_SPASM_domain-containing"/>
    <property type="match status" value="1"/>
</dbReference>
<dbReference type="CDD" id="cd01335">
    <property type="entry name" value="Radical_SAM"/>
    <property type="match status" value="1"/>
</dbReference>
<keyword evidence="5" id="KW-0411">Iron-sulfur</keyword>
<evidence type="ECO:0000256" key="3">
    <source>
        <dbReference type="ARBA" id="ARBA00022723"/>
    </source>
</evidence>
<evidence type="ECO:0000313" key="8">
    <source>
        <dbReference type="EMBL" id="VBB08302.1"/>
    </source>
</evidence>
<comment type="cofactor">
    <cofactor evidence="1">
        <name>[4Fe-4S] cluster</name>
        <dbReference type="ChEBI" id="CHEBI:49883"/>
    </cofactor>
</comment>
<keyword evidence="2" id="KW-0949">S-adenosyl-L-methionine</keyword>
<dbReference type="InterPro" id="IPR023867">
    <property type="entry name" value="Sulphatase_maturase_rSAM"/>
</dbReference>
<dbReference type="OrthoDB" id="9763993at2"/>
<dbReference type="SFLD" id="SFLDF00289">
    <property type="entry name" value="anaerobic_Cys-type_sulfatase-m"/>
    <property type="match status" value="1"/>
</dbReference>
<sequence length="370" mass="41999">MEYVSVLVKPMSSQCNLRCRYCFYEDISIHREVPSFGRMSHGTAEKMLENIYRSLSDGDDLTLAFQGGEPMLAGLEYFKDIVSFVEAQDKDVTVHYTLQTNGILLDDSWCEFLKQHGFLLGLSLDGCESLHDRYRVDAEGLGTFPRVLAVKRLLDAYRIEYNVLCVLTAALAQEPDDVYTFLRQEQIGYVQFIPCLAGLSGGKREAYVLTPELFAGFYRRIYDLWFSGLVQGTYMSIRLFDGILNLFAAGRITACGMLGSCRIQYVVEADGSVYPCDFYAIDRYRMGNICEMGLQELFQSSAAQEFLRCRTKPPAYCASCPFGRMCRGGCRRMAEAMYVNEQNDFCGYQAVLQYVLPHIDEVAMRLKKVS</sequence>